<dbReference type="EMBL" id="JAHMHR010000009">
    <property type="protein sequence ID" value="KAK1689009.1"/>
    <property type="molecule type" value="Genomic_DNA"/>
</dbReference>
<keyword evidence="3" id="KW-1185">Reference proteome</keyword>
<feature type="compositionally biased region" description="Polar residues" evidence="1">
    <location>
        <begin position="205"/>
        <end position="214"/>
    </location>
</feature>
<dbReference type="AlphaFoldDB" id="A0AAJ0ARF5"/>
<feature type="compositionally biased region" description="Basic and acidic residues" evidence="1">
    <location>
        <begin position="158"/>
        <end position="172"/>
    </location>
</feature>
<feature type="region of interest" description="Disordered" evidence="1">
    <location>
        <begin position="149"/>
        <end position="172"/>
    </location>
</feature>
<evidence type="ECO:0000313" key="2">
    <source>
        <dbReference type="EMBL" id="KAK1689009.1"/>
    </source>
</evidence>
<name>A0AAJ0ARF5_9PEZI</name>
<organism evidence="2 3">
    <name type="scientific">Colletotrichum godetiae</name>
    <dbReference type="NCBI Taxonomy" id="1209918"/>
    <lineage>
        <taxon>Eukaryota</taxon>
        <taxon>Fungi</taxon>
        <taxon>Dikarya</taxon>
        <taxon>Ascomycota</taxon>
        <taxon>Pezizomycotina</taxon>
        <taxon>Sordariomycetes</taxon>
        <taxon>Hypocreomycetidae</taxon>
        <taxon>Glomerellales</taxon>
        <taxon>Glomerellaceae</taxon>
        <taxon>Colletotrichum</taxon>
        <taxon>Colletotrichum acutatum species complex</taxon>
    </lineage>
</organism>
<gene>
    <name evidence="2" type="ORF">BDP55DRAFT_653881</name>
</gene>
<dbReference type="Proteomes" id="UP001224890">
    <property type="component" value="Unassembled WGS sequence"/>
</dbReference>
<sequence>MKNEVNYQVSFAVHFWNPTNNMVSKAHLVQLHPVYECLHVATLRNVNFRLTFAIIQNTWKHYSLALGEKCNISFQSTLQMLSSLAKAPLWGVHRESVDGRIPIETSAKANLLFCFAIPYSCSSGNGISRLKFSCGFEMTRSVADSMNSAGLQASADTHSTEGARKQATRAEKGSFGAAGVRFRRGILCRRATWNGRISIEPENNIVGSSCSRGSPENEPADEA</sequence>
<comment type="caution">
    <text evidence="2">The sequence shown here is derived from an EMBL/GenBank/DDBJ whole genome shotgun (WGS) entry which is preliminary data.</text>
</comment>
<dbReference type="RefSeq" id="XP_060432704.1">
    <property type="nucleotide sequence ID" value="XM_060574223.1"/>
</dbReference>
<feature type="region of interest" description="Disordered" evidence="1">
    <location>
        <begin position="204"/>
        <end position="223"/>
    </location>
</feature>
<proteinExistence type="predicted"/>
<evidence type="ECO:0000256" key="1">
    <source>
        <dbReference type="SAM" id="MobiDB-lite"/>
    </source>
</evidence>
<accession>A0AAJ0ARF5</accession>
<evidence type="ECO:0000313" key="3">
    <source>
        <dbReference type="Proteomes" id="UP001224890"/>
    </source>
</evidence>
<dbReference type="GeneID" id="85458749"/>
<protein>
    <submittedName>
        <fullName evidence="2">Uncharacterized protein</fullName>
    </submittedName>
</protein>
<reference evidence="2" key="1">
    <citation type="submission" date="2021-06" db="EMBL/GenBank/DDBJ databases">
        <title>Comparative genomics, transcriptomics and evolutionary studies reveal genomic signatures of adaptation to plant cell wall in hemibiotrophic fungi.</title>
        <authorList>
            <consortium name="DOE Joint Genome Institute"/>
            <person name="Baroncelli R."/>
            <person name="Diaz J.F."/>
            <person name="Benocci T."/>
            <person name="Peng M."/>
            <person name="Battaglia E."/>
            <person name="Haridas S."/>
            <person name="Andreopoulos W."/>
            <person name="Labutti K."/>
            <person name="Pangilinan J."/>
            <person name="Floch G.L."/>
            <person name="Makela M.R."/>
            <person name="Henrissat B."/>
            <person name="Grigoriev I.V."/>
            <person name="Crouch J.A."/>
            <person name="De Vries R.P."/>
            <person name="Sukno S.A."/>
            <person name="Thon M.R."/>
        </authorList>
    </citation>
    <scope>NUCLEOTIDE SEQUENCE</scope>
    <source>
        <strain evidence="2">CBS 193.32</strain>
    </source>
</reference>